<feature type="region of interest" description="Disordered" evidence="1">
    <location>
        <begin position="252"/>
        <end position="359"/>
    </location>
</feature>
<reference evidence="3 4" key="1">
    <citation type="submission" date="2020-01" db="EMBL/GenBank/DDBJ databases">
        <title>Insect and environment-associated Actinomycetes.</title>
        <authorList>
            <person name="Currrie C."/>
            <person name="Chevrette M."/>
            <person name="Carlson C."/>
            <person name="Stubbendieck R."/>
            <person name="Wendt-Pienkowski E."/>
        </authorList>
    </citation>
    <scope>NUCLEOTIDE SEQUENCE [LARGE SCALE GENOMIC DNA]</scope>
    <source>
        <strain evidence="3 4">SID7590</strain>
    </source>
</reference>
<feature type="compositionally biased region" description="Polar residues" evidence="1">
    <location>
        <begin position="260"/>
        <end position="273"/>
    </location>
</feature>
<comment type="caution">
    <text evidence="3">The sequence shown here is derived from an EMBL/GenBank/DDBJ whole genome shotgun (WGS) entry which is preliminary data.</text>
</comment>
<evidence type="ECO:0000256" key="2">
    <source>
        <dbReference type="SAM" id="Phobius"/>
    </source>
</evidence>
<feature type="transmembrane region" description="Helical" evidence="2">
    <location>
        <begin position="227"/>
        <end position="246"/>
    </location>
</feature>
<dbReference type="Proteomes" id="UP000469670">
    <property type="component" value="Unassembled WGS sequence"/>
</dbReference>
<organism evidence="3 4">
    <name type="scientific">Streptomyces parvus</name>
    <dbReference type="NCBI Taxonomy" id="66428"/>
    <lineage>
        <taxon>Bacteria</taxon>
        <taxon>Bacillati</taxon>
        <taxon>Actinomycetota</taxon>
        <taxon>Actinomycetes</taxon>
        <taxon>Kitasatosporales</taxon>
        <taxon>Streptomycetaceae</taxon>
        <taxon>Streptomyces</taxon>
    </lineage>
</organism>
<keyword evidence="2" id="KW-0472">Membrane</keyword>
<keyword evidence="2" id="KW-1133">Transmembrane helix</keyword>
<keyword evidence="2" id="KW-0812">Transmembrane</keyword>
<accession>A0A7K3S913</accession>
<proteinExistence type="predicted"/>
<feature type="compositionally biased region" description="Gly residues" evidence="1">
    <location>
        <begin position="283"/>
        <end position="292"/>
    </location>
</feature>
<evidence type="ECO:0000313" key="3">
    <source>
        <dbReference type="EMBL" id="NEC23819.1"/>
    </source>
</evidence>
<feature type="compositionally biased region" description="Gly residues" evidence="1">
    <location>
        <begin position="320"/>
        <end position="338"/>
    </location>
</feature>
<evidence type="ECO:0008006" key="5">
    <source>
        <dbReference type="Google" id="ProtNLM"/>
    </source>
</evidence>
<name>A0A7K3S913_9ACTN</name>
<evidence type="ECO:0000313" key="4">
    <source>
        <dbReference type="Proteomes" id="UP000469670"/>
    </source>
</evidence>
<evidence type="ECO:0000256" key="1">
    <source>
        <dbReference type="SAM" id="MobiDB-lite"/>
    </source>
</evidence>
<gene>
    <name evidence="3" type="ORF">G3I50_37055</name>
</gene>
<protein>
    <recommendedName>
        <fullName evidence="5">Hydrolytic protein</fullName>
    </recommendedName>
</protein>
<feature type="compositionally biased region" description="Low complexity" evidence="1">
    <location>
        <begin position="310"/>
        <end position="319"/>
    </location>
</feature>
<dbReference type="EMBL" id="JAAGMP010001650">
    <property type="protein sequence ID" value="NEC23819.1"/>
    <property type="molecule type" value="Genomic_DNA"/>
</dbReference>
<dbReference type="AlphaFoldDB" id="A0A7K3S913"/>
<sequence>MGAIVLLLEDDTPAKPGEETRRPVQICNSGSVVDRFELDIVGDAKDWIRVEPTEVNVFPDHSAGAELIFTPPSSADIPAGAVPFALRVMSHEDLEGSVVEEGTVTVGAFTDFGVKLVPTTRRTRFGARFNAVVDNRGNAPLKVQLYATDADAQLRFTFPYKEIEVARGKGAIAPVKVRPVTRQWRGADVSLPFQVLAVHQGEDGDEEQTADGAVVRAAVVPDGGVRFVMAVAAAVLALLALWFFVLKPSVESDASRGASPDQSPGGQENSRSESGGPATGTDPKGGAGGVSGGLPLPSPPVDQGAGGLSAGTEGTSATGGTSGEKGAGEPGGGSGAPAGQGSDPPGGQDGGRGNGQDEAGTAFDRRIQAKAAVSTQFDTKARYTVPDGSALLISDVSFENVAGDLGIVQIQRGDEVLRQLALGTFSDYGTHYSEPMRFGPGEDVVLAVRCDVPAGQNAPGGDGEACTPSAYLSGRLVPAPAGE</sequence>
<dbReference type="RefSeq" id="WP_164208127.1">
    <property type="nucleotide sequence ID" value="NZ_JAAGMP010001650.1"/>
</dbReference>